<keyword evidence="5 6" id="KW-0472">Membrane</keyword>
<comment type="subcellular location">
    <subcellularLocation>
        <location evidence="1">Membrane</location>
    </subcellularLocation>
</comment>
<evidence type="ECO:0000256" key="2">
    <source>
        <dbReference type="ARBA" id="ARBA00006843"/>
    </source>
</evidence>
<evidence type="ECO:0000256" key="3">
    <source>
        <dbReference type="ARBA" id="ARBA00022692"/>
    </source>
</evidence>
<evidence type="ECO:0000256" key="5">
    <source>
        <dbReference type="ARBA" id="ARBA00023136"/>
    </source>
</evidence>
<comment type="caution">
    <text evidence="7">The sequence shown here is derived from an EMBL/GenBank/DDBJ whole genome shotgun (WGS) entry which is preliminary data.</text>
</comment>
<dbReference type="Pfam" id="PF04505">
    <property type="entry name" value="CD225"/>
    <property type="match status" value="1"/>
</dbReference>
<evidence type="ECO:0000256" key="6">
    <source>
        <dbReference type="SAM" id="Phobius"/>
    </source>
</evidence>
<sequence length="128" mass="14330">MTTRTYNALYEVASHTDDTPFKAQSNSNLQSPLNVHNFTNRQVTACCMLCSILNYICCPLLGIPALIFAILGTEADKREDVEAAKSHAFHLKIFNIIYTVIFILHATFYILVLIIVILMSITGSFDAR</sequence>
<dbReference type="AlphaFoldDB" id="A0AAV7JP68"/>
<accession>A0AAV7JP68</accession>
<keyword evidence="3 6" id="KW-0812">Transmembrane</keyword>
<evidence type="ECO:0000256" key="4">
    <source>
        <dbReference type="ARBA" id="ARBA00022989"/>
    </source>
</evidence>
<feature type="transmembrane region" description="Helical" evidence="6">
    <location>
        <begin position="52"/>
        <end position="72"/>
    </location>
</feature>
<dbReference type="EMBL" id="JAKMXF010000310">
    <property type="protein sequence ID" value="KAI6650572.1"/>
    <property type="molecule type" value="Genomic_DNA"/>
</dbReference>
<evidence type="ECO:0000313" key="8">
    <source>
        <dbReference type="Proteomes" id="UP001165289"/>
    </source>
</evidence>
<proteinExistence type="inferred from homology"/>
<keyword evidence="8" id="KW-1185">Reference proteome</keyword>
<protein>
    <submittedName>
        <fullName evidence="7">Uncharacterized protein</fullName>
    </submittedName>
</protein>
<gene>
    <name evidence="7" type="ORF">LOD99_7622</name>
</gene>
<dbReference type="GO" id="GO:0016020">
    <property type="term" value="C:membrane"/>
    <property type="evidence" value="ECO:0007669"/>
    <property type="project" value="UniProtKB-SubCell"/>
</dbReference>
<evidence type="ECO:0000313" key="7">
    <source>
        <dbReference type="EMBL" id="KAI6650572.1"/>
    </source>
</evidence>
<dbReference type="InterPro" id="IPR007593">
    <property type="entry name" value="CD225/Dispanin_fam"/>
</dbReference>
<organism evidence="7 8">
    <name type="scientific">Oopsacas minuta</name>
    <dbReference type="NCBI Taxonomy" id="111878"/>
    <lineage>
        <taxon>Eukaryota</taxon>
        <taxon>Metazoa</taxon>
        <taxon>Porifera</taxon>
        <taxon>Hexactinellida</taxon>
        <taxon>Hexasterophora</taxon>
        <taxon>Lyssacinosida</taxon>
        <taxon>Leucopsacidae</taxon>
        <taxon>Oopsacas</taxon>
    </lineage>
</organism>
<keyword evidence="4 6" id="KW-1133">Transmembrane helix</keyword>
<feature type="transmembrane region" description="Helical" evidence="6">
    <location>
        <begin position="93"/>
        <end position="121"/>
    </location>
</feature>
<reference evidence="7 8" key="1">
    <citation type="journal article" date="2023" name="BMC Biol.">
        <title>The compact genome of the sponge Oopsacas minuta (Hexactinellida) is lacking key metazoan core genes.</title>
        <authorList>
            <person name="Santini S."/>
            <person name="Schenkelaars Q."/>
            <person name="Jourda C."/>
            <person name="Duchesne M."/>
            <person name="Belahbib H."/>
            <person name="Rocher C."/>
            <person name="Selva M."/>
            <person name="Riesgo A."/>
            <person name="Vervoort M."/>
            <person name="Leys S.P."/>
            <person name="Kodjabachian L."/>
            <person name="Le Bivic A."/>
            <person name="Borchiellini C."/>
            <person name="Claverie J.M."/>
            <person name="Renard E."/>
        </authorList>
    </citation>
    <scope>NUCLEOTIDE SEQUENCE [LARGE SCALE GENOMIC DNA]</scope>
    <source>
        <strain evidence="7">SPO-2</strain>
    </source>
</reference>
<evidence type="ECO:0000256" key="1">
    <source>
        <dbReference type="ARBA" id="ARBA00004370"/>
    </source>
</evidence>
<comment type="similarity">
    <text evidence="2">Belongs to the CD225/Dispanin family.</text>
</comment>
<name>A0AAV7JP68_9METZ</name>
<dbReference type="Proteomes" id="UP001165289">
    <property type="component" value="Unassembled WGS sequence"/>
</dbReference>